<keyword evidence="3" id="KW-1185">Reference proteome</keyword>
<evidence type="ECO:0000313" key="2">
    <source>
        <dbReference type="EnsemblMetazoa" id="GAUT021223-PA"/>
    </source>
</evidence>
<proteinExistence type="predicted"/>
<feature type="region of interest" description="Disordered" evidence="1">
    <location>
        <begin position="204"/>
        <end position="227"/>
    </location>
</feature>
<organism evidence="2 3">
    <name type="scientific">Glossina austeni</name>
    <name type="common">Savannah tsetse fly</name>
    <dbReference type="NCBI Taxonomy" id="7395"/>
    <lineage>
        <taxon>Eukaryota</taxon>
        <taxon>Metazoa</taxon>
        <taxon>Ecdysozoa</taxon>
        <taxon>Arthropoda</taxon>
        <taxon>Hexapoda</taxon>
        <taxon>Insecta</taxon>
        <taxon>Pterygota</taxon>
        <taxon>Neoptera</taxon>
        <taxon>Endopterygota</taxon>
        <taxon>Diptera</taxon>
        <taxon>Brachycera</taxon>
        <taxon>Muscomorpha</taxon>
        <taxon>Hippoboscoidea</taxon>
        <taxon>Glossinidae</taxon>
        <taxon>Glossina</taxon>
    </lineage>
</organism>
<dbReference type="Proteomes" id="UP000078200">
    <property type="component" value="Unassembled WGS sequence"/>
</dbReference>
<feature type="region of interest" description="Disordered" evidence="1">
    <location>
        <begin position="64"/>
        <end position="87"/>
    </location>
</feature>
<accession>A0A1A9UZX6</accession>
<name>A0A1A9UZX6_GLOAU</name>
<sequence>MRPNWPIAKQGPTATQRSRRNHTASTPHNETCGIPAPTFFLSFAPTVECGNSLFSGATFGATLRNNTKQTPRSHRNRRPPYNEVCKDMHALSGPTTRRVQRNQWYQAPNRDPYLAKAEPIAIHAISHAQAMRKQAANVQNLTPIARCHPRSGLNRRFTAAVDTGAATSFIAEALAREIEKTCRRGPYRMKVEDTTTRTLKRVHLQNTKPFTEPGATRPQRRGSSSPL</sequence>
<dbReference type="EnsemblMetazoa" id="GAUT021223-RA">
    <property type="protein sequence ID" value="GAUT021223-PA"/>
    <property type="gene ID" value="GAUT021223"/>
</dbReference>
<dbReference type="VEuPathDB" id="VectorBase:GAUT021223"/>
<feature type="region of interest" description="Disordered" evidence="1">
    <location>
        <begin position="1"/>
        <end position="31"/>
    </location>
</feature>
<dbReference type="AlphaFoldDB" id="A0A1A9UZX6"/>
<evidence type="ECO:0000313" key="3">
    <source>
        <dbReference type="Proteomes" id="UP000078200"/>
    </source>
</evidence>
<reference evidence="2" key="1">
    <citation type="submission" date="2020-05" db="UniProtKB">
        <authorList>
            <consortium name="EnsemblMetazoa"/>
        </authorList>
    </citation>
    <scope>IDENTIFICATION</scope>
    <source>
        <strain evidence="2">TTRI</strain>
    </source>
</reference>
<protein>
    <submittedName>
        <fullName evidence="2">Uncharacterized protein</fullName>
    </submittedName>
</protein>
<evidence type="ECO:0000256" key="1">
    <source>
        <dbReference type="SAM" id="MobiDB-lite"/>
    </source>
</evidence>